<sequence>MPQGGPGIRVLPCQCFRHAELSQELSLAQEACGGRLSRALAANSISPVDPEDGECGTRAQGNHALSHPFEQRTHCELGDSDPFNPHRNAAASCRYFAPITAYSGGIRRISRAQADSRLGIADCARGRRVQCVCSRLRSSPSGSAGHSS</sequence>
<gene>
    <name evidence="1" type="ORF">PYCCODRAFT_1036695</name>
</gene>
<dbReference type="EMBL" id="KZ084142">
    <property type="protein sequence ID" value="OSC98144.1"/>
    <property type="molecule type" value="Genomic_DNA"/>
</dbReference>
<evidence type="ECO:0000313" key="2">
    <source>
        <dbReference type="Proteomes" id="UP000193067"/>
    </source>
</evidence>
<evidence type="ECO:0000313" key="1">
    <source>
        <dbReference type="EMBL" id="OSC98144.1"/>
    </source>
</evidence>
<proteinExistence type="predicted"/>
<accession>A0A1Y2IAJ2</accession>
<dbReference type="Proteomes" id="UP000193067">
    <property type="component" value="Unassembled WGS sequence"/>
</dbReference>
<keyword evidence="2" id="KW-1185">Reference proteome</keyword>
<protein>
    <submittedName>
        <fullName evidence="1">Uncharacterized protein</fullName>
    </submittedName>
</protein>
<reference evidence="1 2" key="1">
    <citation type="journal article" date="2015" name="Biotechnol. Biofuels">
        <title>Enhanced degradation of softwood versus hardwood by the white-rot fungus Pycnoporus coccineus.</title>
        <authorList>
            <person name="Couturier M."/>
            <person name="Navarro D."/>
            <person name="Chevret D."/>
            <person name="Henrissat B."/>
            <person name="Piumi F."/>
            <person name="Ruiz-Duenas F.J."/>
            <person name="Martinez A.T."/>
            <person name="Grigoriev I.V."/>
            <person name="Riley R."/>
            <person name="Lipzen A."/>
            <person name="Berrin J.G."/>
            <person name="Master E.R."/>
            <person name="Rosso M.N."/>
        </authorList>
    </citation>
    <scope>NUCLEOTIDE SEQUENCE [LARGE SCALE GENOMIC DNA]</scope>
    <source>
        <strain evidence="1 2">BRFM310</strain>
    </source>
</reference>
<organism evidence="1 2">
    <name type="scientific">Trametes coccinea (strain BRFM310)</name>
    <name type="common">Pycnoporus coccineus</name>
    <dbReference type="NCBI Taxonomy" id="1353009"/>
    <lineage>
        <taxon>Eukaryota</taxon>
        <taxon>Fungi</taxon>
        <taxon>Dikarya</taxon>
        <taxon>Basidiomycota</taxon>
        <taxon>Agaricomycotina</taxon>
        <taxon>Agaricomycetes</taxon>
        <taxon>Polyporales</taxon>
        <taxon>Polyporaceae</taxon>
        <taxon>Trametes</taxon>
    </lineage>
</organism>
<dbReference type="AlphaFoldDB" id="A0A1Y2IAJ2"/>
<name>A0A1Y2IAJ2_TRAC3</name>